<feature type="transmembrane region" description="Helical" evidence="1">
    <location>
        <begin position="6"/>
        <end position="26"/>
    </location>
</feature>
<evidence type="ECO:0000256" key="1">
    <source>
        <dbReference type="SAM" id="Phobius"/>
    </source>
</evidence>
<dbReference type="AlphaFoldDB" id="A0A158GSF3"/>
<keyword evidence="1" id="KW-0812">Transmembrane</keyword>
<organism evidence="2 3">
    <name type="scientific">Caballeronia cordobensis</name>
    <name type="common">Burkholderia cordobensis</name>
    <dbReference type="NCBI Taxonomy" id="1353886"/>
    <lineage>
        <taxon>Bacteria</taxon>
        <taxon>Pseudomonadati</taxon>
        <taxon>Pseudomonadota</taxon>
        <taxon>Betaproteobacteria</taxon>
        <taxon>Burkholderiales</taxon>
        <taxon>Burkholderiaceae</taxon>
        <taxon>Caballeronia</taxon>
    </lineage>
</organism>
<dbReference type="Proteomes" id="UP000054740">
    <property type="component" value="Unassembled WGS sequence"/>
</dbReference>
<sequence length="148" mass="16788">MNDVAPFVDLLYIVLAGLAVFGGGWLGTRRLFALQADNMTGIWSNEDNPESPHSARSIDLYIEVTGAHVRGYLQAWHVETPSSHLSLRGWRIGPFVRIHASPHRKAGFPLCRITLRYYRKTKRPLLVFSYDGPDATIPRKAEIWRVCD</sequence>
<proteinExistence type="predicted"/>
<keyword evidence="1" id="KW-0472">Membrane</keyword>
<keyword evidence="3" id="KW-1185">Reference proteome</keyword>
<evidence type="ECO:0000313" key="3">
    <source>
        <dbReference type="Proteomes" id="UP000054740"/>
    </source>
</evidence>
<accession>A0A158GSF3</accession>
<protein>
    <submittedName>
        <fullName evidence="2">Uncharacterized protein</fullName>
    </submittedName>
</protein>
<name>A0A158GSF3_CABCO</name>
<dbReference type="RefSeq" id="WP_053570104.1">
    <property type="nucleotide sequence ID" value="NZ_FCNY02000005.1"/>
</dbReference>
<dbReference type="EMBL" id="FCNY02000005">
    <property type="protein sequence ID" value="SAL34843.1"/>
    <property type="molecule type" value="Genomic_DNA"/>
</dbReference>
<evidence type="ECO:0000313" key="2">
    <source>
        <dbReference type="EMBL" id="SAL34843.1"/>
    </source>
</evidence>
<keyword evidence="1" id="KW-1133">Transmembrane helix</keyword>
<reference evidence="3" key="1">
    <citation type="submission" date="2016-01" db="EMBL/GenBank/DDBJ databases">
        <authorList>
            <person name="Peeters C."/>
        </authorList>
    </citation>
    <scope>NUCLEOTIDE SEQUENCE [LARGE SCALE GENOMIC DNA]</scope>
</reference>
<gene>
    <name evidence="2" type="ORF">AWB70_02405</name>
</gene>